<proteinExistence type="predicted"/>
<feature type="transmembrane region" description="Helical" evidence="1">
    <location>
        <begin position="110"/>
        <end position="130"/>
    </location>
</feature>
<gene>
    <name evidence="2" type="ORF">IAD06_04090</name>
</gene>
<feature type="transmembrane region" description="Helical" evidence="1">
    <location>
        <begin position="81"/>
        <end position="98"/>
    </location>
</feature>
<comment type="caution">
    <text evidence="2">The sequence shown here is derived from an EMBL/GenBank/DDBJ whole genome shotgun (WGS) entry which is preliminary data.</text>
</comment>
<feature type="transmembrane region" description="Helical" evidence="1">
    <location>
        <begin position="9"/>
        <end position="30"/>
    </location>
</feature>
<protein>
    <recommendedName>
        <fullName evidence="4">YitT family protein</fullName>
    </recommendedName>
</protein>
<dbReference type="Proteomes" id="UP000886722">
    <property type="component" value="Unassembled WGS sequence"/>
</dbReference>
<dbReference type="PANTHER" id="PTHR40078:SF1">
    <property type="entry name" value="INTEGRAL MEMBRANE PROTEIN"/>
    <property type="match status" value="1"/>
</dbReference>
<dbReference type="AlphaFoldDB" id="A0A9D1GE34"/>
<feature type="transmembrane region" description="Helical" evidence="1">
    <location>
        <begin position="50"/>
        <end position="69"/>
    </location>
</feature>
<evidence type="ECO:0000256" key="1">
    <source>
        <dbReference type="SAM" id="Phobius"/>
    </source>
</evidence>
<reference evidence="2" key="1">
    <citation type="submission" date="2020-10" db="EMBL/GenBank/DDBJ databases">
        <authorList>
            <person name="Gilroy R."/>
        </authorList>
    </citation>
    <scope>NUCLEOTIDE SEQUENCE</scope>
    <source>
        <strain evidence="2">21143</strain>
    </source>
</reference>
<organism evidence="2 3">
    <name type="scientific">Candidatus Caccoplasma intestinavium</name>
    <dbReference type="NCBI Taxonomy" id="2840716"/>
    <lineage>
        <taxon>Bacteria</taxon>
        <taxon>Pseudomonadati</taxon>
        <taxon>Bacteroidota</taxon>
        <taxon>Bacteroidia</taxon>
        <taxon>Bacteroidales</taxon>
        <taxon>Bacteroidaceae</taxon>
        <taxon>Bacteroidaceae incertae sedis</taxon>
        <taxon>Candidatus Caccoplasma</taxon>
    </lineage>
</organism>
<dbReference type="Pfam" id="PF19700">
    <property type="entry name" value="DUF6198"/>
    <property type="match status" value="1"/>
</dbReference>
<keyword evidence="1" id="KW-0812">Transmembrane</keyword>
<name>A0A9D1GE34_9BACT</name>
<dbReference type="PANTHER" id="PTHR40078">
    <property type="entry name" value="INTEGRAL MEMBRANE PROTEIN-RELATED"/>
    <property type="match status" value="1"/>
</dbReference>
<evidence type="ECO:0000313" key="3">
    <source>
        <dbReference type="Proteomes" id="UP000886722"/>
    </source>
</evidence>
<sequence length="223" mass="25164">MKKLLEKYLLFIIGLYFLATGIVLILRSTLGTTPISSINYVLSLNTSFSLGTWTFLINLLLIAGQFWFVRDCLNRRNTIEILLQIPFSFLFGLFIDLNMNLTAAIQPTHYITAIILLLAGCLVQAIGVVLEIKPRVAMMSAEGFVSYAARRYNKDFGKLKVRFDISLVTLAFLLSLLLAHKVEGIREGTVIAACITGYIVSFLSRKIMTRHMLRRILPERISI</sequence>
<feature type="transmembrane region" description="Helical" evidence="1">
    <location>
        <begin position="161"/>
        <end position="179"/>
    </location>
</feature>
<accession>A0A9D1GE34</accession>
<evidence type="ECO:0000313" key="2">
    <source>
        <dbReference type="EMBL" id="HIT39203.1"/>
    </source>
</evidence>
<dbReference type="InterPro" id="IPR038750">
    <property type="entry name" value="YczE/YyaS-like"/>
</dbReference>
<feature type="transmembrane region" description="Helical" evidence="1">
    <location>
        <begin position="185"/>
        <end position="204"/>
    </location>
</feature>
<evidence type="ECO:0008006" key="4">
    <source>
        <dbReference type="Google" id="ProtNLM"/>
    </source>
</evidence>
<reference evidence="2" key="2">
    <citation type="journal article" date="2021" name="PeerJ">
        <title>Extensive microbial diversity within the chicken gut microbiome revealed by metagenomics and culture.</title>
        <authorList>
            <person name="Gilroy R."/>
            <person name="Ravi A."/>
            <person name="Getino M."/>
            <person name="Pursley I."/>
            <person name="Horton D.L."/>
            <person name="Alikhan N.F."/>
            <person name="Baker D."/>
            <person name="Gharbi K."/>
            <person name="Hall N."/>
            <person name="Watson M."/>
            <person name="Adriaenssens E.M."/>
            <person name="Foster-Nyarko E."/>
            <person name="Jarju S."/>
            <person name="Secka A."/>
            <person name="Antonio M."/>
            <person name="Oren A."/>
            <person name="Chaudhuri R.R."/>
            <person name="La Ragione R."/>
            <person name="Hildebrand F."/>
            <person name="Pallen M.J."/>
        </authorList>
    </citation>
    <scope>NUCLEOTIDE SEQUENCE</scope>
    <source>
        <strain evidence="2">21143</strain>
    </source>
</reference>
<keyword evidence="1" id="KW-1133">Transmembrane helix</keyword>
<dbReference type="EMBL" id="DVKT01000032">
    <property type="protein sequence ID" value="HIT39203.1"/>
    <property type="molecule type" value="Genomic_DNA"/>
</dbReference>
<keyword evidence="1" id="KW-0472">Membrane</keyword>